<accession>A0ABM7DSG4</accession>
<protein>
    <submittedName>
        <fullName evidence="1">Uncharacterized protein</fullName>
    </submittedName>
</protein>
<dbReference type="EMBL" id="CP020373">
    <property type="protein sequence ID" value="AZQ12648.1"/>
    <property type="molecule type" value="Genomic_DNA"/>
</dbReference>
<organism evidence="1 2">
    <name type="scientific">Shewanella khirikhana</name>
    <dbReference type="NCBI Taxonomy" id="1965282"/>
    <lineage>
        <taxon>Bacteria</taxon>
        <taxon>Pseudomonadati</taxon>
        <taxon>Pseudomonadota</taxon>
        <taxon>Gammaproteobacteria</taxon>
        <taxon>Alteromonadales</taxon>
        <taxon>Shewanellaceae</taxon>
        <taxon>Shewanella</taxon>
    </lineage>
</organism>
<evidence type="ECO:0000313" key="1">
    <source>
        <dbReference type="EMBL" id="AZQ12648.1"/>
    </source>
</evidence>
<reference evidence="2" key="1">
    <citation type="submission" date="2017-03" db="EMBL/GenBank/DDBJ databases">
        <title>Full genome sequence of a non-lethal Shewanella isolate that potentiates virulence of Vibio parahaemolyticus causing acute hepatopancreatic necrosis disease (AHPND) in shrimp.</title>
        <authorList>
            <person name="Prachumwat A."/>
            <person name="Sritunyalucksana K."/>
        </authorList>
    </citation>
    <scope>NUCLEOTIDE SEQUENCE [LARGE SCALE GENOMIC DNA]</scope>
    <source>
        <strain evidence="2">TH2012</strain>
    </source>
</reference>
<proteinExistence type="predicted"/>
<evidence type="ECO:0000313" key="2">
    <source>
        <dbReference type="Proteomes" id="UP000278437"/>
    </source>
</evidence>
<gene>
    <name evidence="1" type="ORF">STH12_03589</name>
</gene>
<sequence length="115" mass="12659">MAAVMIYGFSGHYSGESEYQWHAPAIGNTHKCMLFLRQTEEIDDAEAAISEALKYGFTELTNISCGRLQIEALNTDKYRGFVGFYEEALKDGSALLFYPNQASADSAATTNTSKP</sequence>
<dbReference type="RefSeq" id="WP_126168802.1">
    <property type="nucleotide sequence ID" value="NZ_CP020373.1"/>
</dbReference>
<dbReference type="Proteomes" id="UP000278437">
    <property type="component" value="Chromosome"/>
</dbReference>
<name>A0ABM7DSG4_9GAMM</name>
<keyword evidence="2" id="KW-1185">Reference proteome</keyword>